<comment type="caution">
    <text evidence="1">The sequence shown here is derived from an EMBL/GenBank/DDBJ whole genome shotgun (WGS) entry which is preliminary data.</text>
</comment>
<organism evidence="1 2">
    <name type="scientific">Vitis vinifera</name>
    <name type="common">Grape</name>
    <dbReference type="NCBI Taxonomy" id="29760"/>
    <lineage>
        <taxon>Eukaryota</taxon>
        <taxon>Viridiplantae</taxon>
        <taxon>Streptophyta</taxon>
        <taxon>Embryophyta</taxon>
        <taxon>Tracheophyta</taxon>
        <taxon>Spermatophyta</taxon>
        <taxon>Magnoliopsida</taxon>
        <taxon>eudicotyledons</taxon>
        <taxon>Gunneridae</taxon>
        <taxon>Pentapetalae</taxon>
        <taxon>rosids</taxon>
        <taxon>Vitales</taxon>
        <taxon>Vitaceae</taxon>
        <taxon>Viteae</taxon>
        <taxon>Vitis</taxon>
    </lineage>
</organism>
<sequence>MRKFRIGLVKKIKIYVSSLTMAMAMALRMQSLFMLCGFFFANSFVIQEATIKDIQHAFSQNQLTSRQLVDFYLHQIQALNPKLHGVIEVNPDAGDEA</sequence>
<dbReference type="AlphaFoldDB" id="A0A438IIM8"/>
<dbReference type="PANTHER" id="PTHR42678">
    <property type="entry name" value="AMIDASE"/>
    <property type="match status" value="1"/>
</dbReference>
<proteinExistence type="predicted"/>
<dbReference type="PANTHER" id="PTHR42678:SF25">
    <property type="entry name" value="AMIDASE C869.01"/>
    <property type="match status" value="1"/>
</dbReference>
<gene>
    <name evidence="1" type="ORF">CK203_020305</name>
</gene>
<evidence type="ECO:0008006" key="3">
    <source>
        <dbReference type="Google" id="ProtNLM"/>
    </source>
</evidence>
<dbReference type="SUPFAM" id="SSF75304">
    <property type="entry name" value="Amidase signature (AS) enzymes"/>
    <property type="match status" value="1"/>
</dbReference>
<dbReference type="EMBL" id="QGNW01000106">
    <property type="protein sequence ID" value="RVW96563.1"/>
    <property type="molecule type" value="Genomic_DNA"/>
</dbReference>
<dbReference type="Gene3D" id="3.90.1300.10">
    <property type="entry name" value="Amidase signature (AS) domain"/>
    <property type="match status" value="1"/>
</dbReference>
<evidence type="ECO:0000313" key="2">
    <source>
        <dbReference type="Proteomes" id="UP000288805"/>
    </source>
</evidence>
<name>A0A438IIM8_VITVI</name>
<evidence type="ECO:0000313" key="1">
    <source>
        <dbReference type="EMBL" id="RVW96563.1"/>
    </source>
</evidence>
<accession>A0A438IIM8</accession>
<protein>
    <recommendedName>
        <fullName evidence="3">Amidase</fullName>
    </recommendedName>
</protein>
<dbReference type="InterPro" id="IPR036928">
    <property type="entry name" value="AS_sf"/>
</dbReference>
<dbReference type="OrthoDB" id="566138at2759"/>
<reference evidence="1 2" key="1">
    <citation type="journal article" date="2018" name="PLoS Genet.">
        <title>Population sequencing reveals clonal diversity and ancestral inbreeding in the grapevine cultivar Chardonnay.</title>
        <authorList>
            <person name="Roach M.J."/>
            <person name="Johnson D.L."/>
            <person name="Bohlmann J."/>
            <person name="van Vuuren H.J."/>
            <person name="Jones S.J."/>
            <person name="Pretorius I.S."/>
            <person name="Schmidt S.A."/>
            <person name="Borneman A.R."/>
        </authorList>
    </citation>
    <scope>NUCLEOTIDE SEQUENCE [LARGE SCALE GENOMIC DNA]</scope>
    <source>
        <strain evidence="2">cv. Chardonnay</strain>
        <tissue evidence="1">Leaf</tissue>
    </source>
</reference>
<dbReference type="Proteomes" id="UP000288805">
    <property type="component" value="Unassembled WGS sequence"/>
</dbReference>